<dbReference type="InterPro" id="IPR036396">
    <property type="entry name" value="Cyt_P450_sf"/>
</dbReference>
<evidence type="ECO:0000256" key="1">
    <source>
        <dbReference type="ARBA" id="ARBA00001971"/>
    </source>
</evidence>
<keyword evidence="3" id="KW-0479">Metal-binding</keyword>
<comment type="caution">
    <text evidence="7">The sequence shown here is derived from an EMBL/GenBank/DDBJ whole genome shotgun (WGS) entry which is preliminary data.</text>
</comment>
<keyword evidence="5" id="KW-0408">Iron</keyword>
<evidence type="ECO:0000256" key="3">
    <source>
        <dbReference type="ARBA" id="ARBA00022723"/>
    </source>
</evidence>
<dbReference type="PANTHER" id="PTHR24287">
    <property type="entry name" value="P450, PUTATIVE (EUROFUNG)-RELATED"/>
    <property type="match status" value="1"/>
</dbReference>
<dbReference type="PANTHER" id="PTHR24287:SF5">
    <property type="entry name" value="P450, PUTATIVE (EUROFUNG)-RELATED"/>
    <property type="match status" value="1"/>
</dbReference>
<reference evidence="7 8" key="1">
    <citation type="submission" date="2024-06" db="EMBL/GenBank/DDBJ databases">
        <title>Complete genome of Phlyctema vagabunda strain 19-DSS-EL-015.</title>
        <authorList>
            <person name="Fiorenzani C."/>
        </authorList>
    </citation>
    <scope>NUCLEOTIDE SEQUENCE [LARGE SCALE GENOMIC DNA]</scope>
    <source>
        <strain evidence="7 8">19-DSS-EL-015</strain>
    </source>
</reference>
<dbReference type="InterPro" id="IPR047146">
    <property type="entry name" value="Cyt_P450_E_CYP52_fungi"/>
</dbReference>
<sequence length="443" mass="50348">MYVFDYALKAYRDRSLNNFGSPAPLVPFKLPFGFDVAITTIYNLHTHNFFELLVGWLNAVPGRTVELRMFGNGLIISDEPAIIKGIMSTEYSSFGRGKVTNGIWGNMLGDGQIFITDGDIWHKAKDSLNPHASDALYNELDFRLIAAPAGYVQTPSCRAAADVLNKINTARQLFMELALWIPDTMLAPKALKDLTAWTTGVTDRAYARDLSQKKPENYTMLDDFVTQKKSYKEIKEMLFSIMLGGKDPSSILITWAIFEMGKDPCVMKKMKKEVSDVCGTKLPTAADLRNMPYLRHVINETFRLHHPLGVNVRTTLKNVTLPVGGGESGKEPLAISKGTTIVYSLMSMQRRKDIYGEDADIFRPERWEEMTPSRWHFIPYNHGPRSCIGRNFGQQQVEYILARICQEYEEILIPPQREQQIRVELNVKMAHPCLCEFVKNEKF</sequence>
<name>A0ABR4P5X5_9HELO</name>
<dbReference type="Proteomes" id="UP001629113">
    <property type="component" value="Unassembled WGS sequence"/>
</dbReference>
<comment type="cofactor">
    <cofactor evidence="1">
        <name>heme</name>
        <dbReference type="ChEBI" id="CHEBI:30413"/>
    </cofactor>
</comment>
<dbReference type="Gene3D" id="1.10.630.10">
    <property type="entry name" value="Cytochrome P450"/>
    <property type="match status" value="2"/>
</dbReference>
<evidence type="ECO:0000313" key="8">
    <source>
        <dbReference type="Proteomes" id="UP001629113"/>
    </source>
</evidence>
<keyword evidence="4" id="KW-0560">Oxidoreductase</keyword>
<keyword evidence="6" id="KW-0503">Monooxygenase</keyword>
<evidence type="ECO:0000313" key="7">
    <source>
        <dbReference type="EMBL" id="KAL3418712.1"/>
    </source>
</evidence>
<evidence type="ECO:0000256" key="4">
    <source>
        <dbReference type="ARBA" id="ARBA00023002"/>
    </source>
</evidence>
<evidence type="ECO:0000256" key="5">
    <source>
        <dbReference type="ARBA" id="ARBA00023004"/>
    </source>
</evidence>
<dbReference type="InterPro" id="IPR001128">
    <property type="entry name" value="Cyt_P450"/>
</dbReference>
<dbReference type="SUPFAM" id="SSF48264">
    <property type="entry name" value="Cytochrome P450"/>
    <property type="match status" value="1"/>
</dbReference>
<evidence type="ECO:0000256" key="6">
    <source>
        <dbReference type="ARBA" id="ARBA00023033"/>
    </source>
</evidence>
<dbReference type="PRINTS" id="PR00385">
    <property type="entry name" value="P450"/>
</dbReference>
<accession>A0ABR4P5X5</accession>
<dbReference type="PRINTS" id="PR00463">
    <property type="entry name" value="EP450I"/>
</dbReference>
<evidence type="ECO:0000256" key="2">
    <source>
        <dbReference type="ARBA" id="ARBA00010617"/>
    </source>
</evidence>
<dbReference type="Pfam" id="PF00067">
    <property type="entry name" value="p450"/>
    <property type="match status" value="1"/>
</dbReference>
<organism evidence="7 8">
    <name type="scientific">Phlyctema vagabunda</name>
    <dbReference type="NCBI Taxonomy" id="108571"/>
    <lineage>
        <taxon>Eukaryota</taxon>
        <taxon>Fungi</taxon>
        <taxon>Dikarya</taxon>
        <taxon>Ascomycota</taxon>
        <taxon>Pezizomycotina</taxon>
        <taxon>Leotiomycetes</taxon>
        <taxon>Helotiales</taxon>
        <taxon>Dermateaceae</taxon>
        <taxon>Phlyctema</taxon>
    </lineage>
</organism>
<comment type="similarity">
    <text evidence="2">Belongs to the cytochrome P450 family.</text>
</comment>
<proteinExistence type="inferred from homology"/>
<dbReference type="InterPro" id="IPR002401">
    <property type="entry name" value="Cyt_P450_E_grp-I"/>
</dbReference>
<protein>
    <submittedName>
        <fullName evidence="7">Cytochrome P450</fullName>
    </submittedName>
</protein>
<keyword evidence="8" id="KW-1185">Reference proteome</keyword>
<gene>
    <name evidence="7" type="ORF">PVAG01_10428</name>
</gene>
<dbReference type="EMBL" id="JBFCZG010000009">
    <property type="protein sequence ID" value="KAL3418712.1"/>
    <property type="molecule type" value="Genomic_DNA"/>
</dbReference>